<sequence>MLASSTTFSQDSDTATTYLPEEQTDPLSAIYETTIDGSTSILAIHDNDDATEGFHITTDFIETTEFIIPTTTHPPYCIPYRDHPLISACHKGIMGKLSSLSAESSTTASVHFPLYNISTEDVIALCDDLRDANKCMDGVDKLCAHPLVTFLKQQFDATCELLKMRDFDVDYSCIQKKLLEREDCIVYVNGTLDPAEDKCEGHEDFLRLNLEEL</sequence>
<gene>
    <name evidence="2" type="ORF">OESDEN_10501</name>
</gene>
<dbReference type="EMBL" id="KN553908">
    <property type="protein sequence ID" value="KHJ89668.1"/>
    <property type="molecule type" value="Genomic_DNA"/>
</dbReference>
<evidence type="ECO:0000256" key="1">
    <source>
        <dbReference type="SAM" id="MobiDB-lite"/>
    </source>
</evidence>
<accession>A0A0B1SWN1</accession>
<dbReference type="Proteomes" id="UP000053660">
    <property type="component" value="Unassembled WGS sequence"/>
</dbReference>
<dbReference type="OrthoDB" id="5871362at2759"/>
<dbReference type="AlphaFoldDB" id="A0A0B1SWN1"/>
<reference evidence="2 3" key="1">
    <citation type="submission" date="2014-03" db="EMBL/GenBank/DDBJ databases">
        <title>Draft genome of the hookworm Oesophagostomum dentatum.</title>
        <authorList>
            <person name="Mitreva M."/>
        </authorList>
    </citation>
    <scope>NUCLEOTIDE SEQUENCE [LARGE SCALE GENOMIC DNA]</scope>
    <source>
        <strain evidence="2 3">OD-Hann</strain>
    </source>
</reference>
<feature type="compositionally biased region" description="Polar residues" evidence="1">
    <location>
        <begin position="1"/>
        <end position="17"/>
    </location>
</feature>
<name>A0A0B1SWN1_OESDE</name>
<keyword evidence="3" id="KW-1185">Reference proteome</keyword>
<organism evidence="2 3">
    <name type="scientific">Oesophagostomum dentatum</name>
    <name type="common">Nodular worm</name>
    <dbReference type="NCBI Taxonomy" id="61180"/>
    <lineage>
        <taxon>Eukaryota</taxon>
        <taxon>Metazoa</taxon>
        <taxon>Ecdysozoa</taxon>
        <taxon>Nematoda</taxon>
        <taxon>Chromadorea</taxon>
        <taxon>Rhabditida</taxon>
        <taxon>Rhabditina</taxon>
        <taxon>Rhabditomorpha</taxon>
        <taxon>Strongyloidea</taxon>
        <taxon>Strongylidae</taxon>
        <taxon>Oesophagostomum</taxon>
    </lineage>
</organism>
<protein>
    <submittedName>
        <fullName evidence="2">Uncharacterized protein</fullName>
    </submittedName>
</protein>
<proteinExistence type="predicted"/>
<evidence type="ECO:0000313" key="2">
    <source>
        <dbReference type="EMBL" id="KHJ89668.1"/>
    </source>
</evidence>
<evidence type="ECO:0000313" key="3">
    <source>
        <dbReference type="Proteomes" id="UP000053660"/>
    </source>
</evidence>
<feature type="region of interest" description="Disordered" evidence="1">
    <location>
        <begin position="1"/>
        <end position="23"/>
    </location>
</feature>